<evidence type="ECO:0000313" key="8">
    <source>
        <dbReference type="Proteomes" id="UP001596002"/>
    </source>
</evidence>
<comment type="subcellular location">
    <subcellularLocation>
        <location evidence="1">Cell membrane</location>
        <topology evidence="1">Multi-pass membrane protein</topology>
    </subcellularLocation>
</comment>
<evidence type="ECO:0000313" key="7">
    <source>
        <dbReference type="EMBL" id="MFC4770281.1"/>
    </source>
</evidence>
<protein>
    <submittedName>
        <fullName evidence="7">Branched-chain amino acid ABC transporter permease</fullName>
    </submittedName>
</protein>
<sequence length="333" mass="35392">MSRKTIFQVAGLLVVLGLPLGLGDQDFLVDTLILMALWAFIACSWNIVGGYGGMLSLGHAAFFGIGAYTSTILFVHYDVSPWIGMLAGAVLAGLFGLFIGAVTLRLHGPFFTLCTIAVMEVLMIIAINWKSVTEGSSGIPVPYRPGAVNMMFDSKAAYFYLALAMLAIPYGLSRWMNRSHFGYYLIGIRENAQAATALGISSIKVRLIAMVISSGLTAMGGTFYAQYIGIIEPMHEFSFALSAQIALMAIIGGIGTAGGPIFGAVLITLLGTVLRATLGGAQGGLQAVVYGVLLVTVVLFIPQGIVPWFRRMMAKRKAKQNGGPVHVESTEPV</sequence>
<evidence type="ECO:0000256" key="5">
    <source>
        <dbReference type="ARBA" id="ARBA00023136"/>
    </source>
</evidence>
<keyword evidence="8" id="KW-1185">Reference proteome</keyword>
<name>A0ABV9Q703_9BACL</name>
<accession>A0ABV9Q703</accession>
<dbReference type="CDD" id="cd06581">
    <property type="entry name" value="TM_PBP1_LivM_like"/>
    <property type="match status" value="1"/>
</dbReference>
<feature type="transmembrane region" description="Helical" evidence="6">
    <location>
        <begin position="156"/>
        <end position="172"/>
    </location>
</feature>
<keyword evidence="4 6" id="KW-1133">Transmembrane helix</keyword>
<dbReference type="Proteomes" id="UP001596002">
    <property type="component" value="Unassembled WGS sequence"/>
</dbReference>
<feature type="transmembrane region" description="Helical" evidence="6">
    <location>
        <begin position="60"/>
        <end position="77"/>
    </location>
</feature>
<evidence type="ECO:0000256" key="4">
    <source>
        <dbReference type="ARBA" id="ARBA00022989"/>
    </source>
</evidence>
<comment type="caution">
    <text evidence="7">The sequence shown here is derived from an EMBL/GenBank/DDBJ whole genome shotgun (WGS) entry which is preliminary data.</text>
</comment>
<proteinExistence type="predicted"/>
<dbReference type="InterPro" id="IPR001851">
    <property type="entry name" value="ABC_transp_permease"/>
</dbReference>
<organism evidence="7 8">
    <name type="scientific">Effusibacillus consociatus</name>
    <dbReference type="NCBI Taxonomy" id="1117041"/>
    <lineage>
        <taxon>Bacteria</taxon>
        <taxon>Bacillati</taxon>
        <taxon>Bacillota</taxon>
        <taxon>Bacilli</taxon>
        <taxon>Bacillales</taxon>
        <taxon>Alicyclobacillaceae</taxon>
        <taxon>Effusibacillus</taxon>
    </lineage>
</organism>
<evidence type="ECO:0000256" key="1">
    <source>
        <dbReference type="ARBA" id="ARBA00004651"/>
    </source>
</evidence>
<dbReference type="PANTHER" id="PTHR30482:SF10">
    <property type="entry name" value="HIGH-AFFINITY BRANCHED-CHAIN AMINO ACID TRANSPORT PROTEIN BRAE"/>
    <property type="match status" value="1"/>
</dbReference>
<keyword evidence="2" id="KW-1003">Cell membrane</keyword>
<keyword evidence="5 6" id="KW-0472">Membrane</keyword>
<dbReference type="RefSeq" id="WP_380029740.1">
    <property type="nucleotide sequence ID" value="NZ_JBHSHC010000158.1"/>
</dbReference>
<dbReference type="EMBL" id="JBHSHC010000158">
    <property type="protein sequence ID" value="MFC4770281.1"/>
    <property type="molecule type" value="Genomic_DNA"/>
</dbReference>
<feature type="transmembrane region" description="Helical" evidence="6">
    <location>
        <begin position="110"/>
        <end position="129"/>
    </location>
</feature>
<reference evidence="8" key="1">
    <citation type="journal article" date="2019" name="Int. J. Syst. Evol. Microbiol.">
        <title>The Global Catalogue of Microorganisms (GCM) 10K type strain sequencing project: providing services to taxonomists for standard genome sequencing and annotation.</title>
        <authorList>
            <consortium name="The Broad Institute Genomics Platform"/>
            <consortium name="The Broad Institute Genome Sequencing Center for Infectious Disease"/>
            <person name="Wu L."/>
            <person name="Ma J."/>
        </authorList>
    </citation>
    <scope>NUCLEOTIDE SEQUENCE [LARGE SCALE GENOMIC DNA]</scope>
    <source>
        <strain evidence="8">WYCCWR 12678</strain>
    </source>
</reference>
<feature type="transmembrane region" description="Helical" evidence="6">
    <location>
        <begin position="33"/>
        <end position="53"/>
    </location>
</feature>
<dbReference type="Pfam" id="PF02653">
    <property type="entry name" value="BPD_transp_2"/>
    <property type="match status" value="1"/>
</dbReference>
<feature type="transmembrane region" description="Helical" evidence="6">
    <location>
        <begin position="287"/>
        <end position="309"/>
    </location>
</feature>
<keyword evidence="3 6" id="KW-0812">Transmembrane</keyword>
<evidence type="ECO:0000256" key="3">
    <source>
        <dbReference type="ARBA" id="ARBA00022692"/>
    </source>
</evidence>
<dbReference type="InterPro" id="IPR043428">
    <property type="entry name" value="LivM-like"/>
</dbReference>
<feature type="transmembrane region" description="Helical" evidence="6">
    <location>
        <begin position="83"/>
        <end position="103"/>
    </location>
</feature>
<feature type="transmembrane region" description="Helical" evidence="6">
    <location>
        <begin position="207"/>
        <end position="225"/>
    </location>
</feature>
<gene>
    <name evidence="7" type="ORF">ACFO8Q_23675</name>
</gene>
<evidence type="ECO:0000256" key="2">
    <source>
        <dbReference type="ARBA" id="ARBA00022475"/>
    </source>
</evidence>
<evidence type="ECO:0000256" key="6">
    <source>
        <dbReference type="SAM" id="Phobius"/>
    </source>
</evidence>
<dbReference type="PANTHER" id="PTHR30482">
    <property type="entry name" value="HIGH-AFFINITY BRANCHED-CHAIN AMINO ACID TRANSPORT SYSTEM PERMEASE"/>
    <property type="match status" value="1"/>
</dbReference>